<feature type="compositionally biased region" description="Low complexity" evidence="6">
    <location>
        <begin position="183"/>
        <end position="207"/>
    </location>
</feature>
<feature type="compositionally biased region" description="Acidic residues" evidence="6">
    <location>
        <begin position="562"/>
        <end position="577"/>
    </location>
</feature>
<dbReference type="AlphaFoldDB" id="A0AAX3IXK4"/>
<feature type="region of interest" description="Disordered" evidence="6">
    <location>
        <begin position="1"/>
        <end position="37"/>
    </location>
</feature>
<dbReference type="Proteomes" id="UP000331308">
    <property type="component" value="Unassembled WGS sequence"/>
</dbReference>
<dbReference type="RefSeq" id="WP_144139596.1">
    <property type="nucleotide sequence ID" value="NZ_CABHOD010000007.1"/>
</dbReference>
<feature type="transmembrane region" description="Helical" evidence="7">
    <location>
        <begin position="76"/>
        <end position="102"/>
    </location>
</feature>
<feature type="transmembrane region" description="Helical" evidence="7">
    <location>
        <begin position="306"/>
        <end position="329"/>
    </location>
</feature>
<proteinExistence type="predicted"/>
<keyword evidence="5 7" id="KW-0472">Membrane</keyword>
<dbReference type="PANTHER" id="PTHR33885:SF3">
    <property type="entry name" value="PHAGE SHOCK PROTEIN C"/>
    <property type="match status" value="1"/>
</dbReference>
<keyword evidence="3 7" id="KW-0812">Transmembrane</keyword>
<dbReference type="Pfam" id="PF04024">
    <property type="entry name" value="PspC"/>
    <property type="match status" value="1"/>
</dbReference>
<feature type="compositionally biased region" description="Low complexity" evidence="6">
    <location>
        <begin position="256"/>
        <end position="265"/>
    </location>
</feature>
<evidence type="ECO:0000256" key="6">
    <source>
        <dbReference type="SAM" id="MobiDB-lite"/>
    </source>
</evidence>
<evidence type="ECO:0000256" key="1">
    <source>
        <dbReference type="ARBA" id="ARBA00004162"/>
    </source>
</evidence>
<keyword evidence="4 7" id="KW-1133">Transmembrane helix</keyword>
<evidence type="ECO:0000256" key="7">
    <source>
        <dbReference type="SAM" id="Phobius"/>
    </source>
</evidence>
<dbReference type="GO" id="GO:0005886">
    <property type="term" value="C:plasma membrane"/>
    <property type="evidence" value="ECO:0007669"/>
    <property type="project" value="UniProtKB-SubCell"/>
</dbReference>
<evidence type="ECO:0000256" key="4">
    <source>
        <dbReference type="ARBA" id="ARBA00022989"/>
    </source>
</evidence>
<evidence type="ECO:0000313" key="9">
    <source>
        <dbReference type="EMBL" id="VUX64464.1"/>
    </source>
</evidence>
<evidence type="ECO:0000259" key="8">
    <source>
        <dbReference type="Pfam" id="PF04024"/>
    </source>
</evidence>
<reference evidence="9 10" key="1">
    <citation type="submission" date="2019-07" db="EMBL/GenBank/DDBJ databases">
        <authorList>
            <person name="Chang H.-W."/>
            <person name="Raman A."/>
            <person name="Venkatesh S."/>
            <person name="Gehrig J."/>
        </authorList>
    </citation>
    <scope>NUCLEOTIDE SEQUENCE [LARGE SCALE GENOMIC DNA]</scope>
    <source>
        <strain evidence="9">Bifidobacterium_pseudocatenulatum_LFYP_29</strain>
    </source>
</reference>
<organism evidence="9 10">
    <name type="scientific">Bifidobacterium pseudocatenulatum</name>
    <dbReference type="NCBI Taxonomy" id="28026"/>
    <lineage>
        <taxon>Bacteria</taxon>
        <taxon>Bacillati</taxon>
        <taxon>Actinomycetota</taxon>
        <taxon>Actinomycetes</taxon>
        <taxon>Bifidobacteriales</taxon>
        <taxon>Bifidobacteriaceae</taxon>
        <taxon>Bifidobacterium</taxon>
    </lineage>
</organism>
<comment type="caution">
    <text evidence="9">The sequence shown here is derived from an EMBL/GenBank/DDBJ whole genome shotgun (WGS) entry which is preliminary data.</text>
</comment>
<evidence type="ECO:0000313" key="10">
    <source>
        <dbReference type="Proteomes" id="UP000331308"/>
    </source>
</evidence>
<dbReference type="InterPro" id="IPR007168">
    <property type="entry name" value="Phageshock_PspC_N"/>
</dbReference>
<feature type="transmembrane region" description="Helical" evidence="7">
    <location>
        <begin position="125"/>
        <end position="156"/>
    </location>
</feature>
<keyword evidence="2" id="KW-1003">Cell membrane</keyword>
<feature type="region of interest" description="Disordered" evidence="6">
    <location>
        <begin position="171"/>
        <end position="265"/>
    </location>
</feature>
<protein>
    <submittedName>
        <fullName evidence="9">PspC domain protein</fullName>
    </submittedName>
</protein>
<gene>
    <name evidence="9" type="ORF">BPLFYP29_01520</name>
</gene>
<comment type="subcellular location">
    <subcellularLocation>
        <location evidence="1">Cell membrane</location>
        <topology evidence="1">Single-pass membrane protein</topology>
    </subcellularLocation>
</comment>
<feature type="domain" description="Phage shock protein PspC N-terminal" evidence="8">
    <location>
        <begin position="53"/>
        <end position="105"/>
    </location>
</feature>
<evidence type="ECO:0000256" key="2">
    <source>
        <dbReference type="ARBA" id="ARBA00022475"/>
    </source>
</evidence>
<feature type="transmembrane region" description="Helical" evidence="7">
    <location>
        <begin position="341"/>
        <end position="366"/>
    </location>
</feature>
<evidence type="ECO:0000256" key="3">
    <source>
        <dbReference type="ARBA" id="ARBA00022692"/>
    </source>
</evidence>
<dbReference type="InterPro" id="IPR052027">
    <property type="entry name" value="PspC"/>
</dbReference>
<dbReference type="PANTHER" id="PTHR33885">
    <property type="entry name" value="PHAGE SHOCK PROTEIN C"/>
    <property type="match status" value="1"/>
</dbReference>
<name>A0AAX3IXK4_BIFPS</name>
<evidence type="ECO:0000256" key="5">
    <source>
        <dbReference type="ARBA" id="ARBA00023136"/>
    </source>
</evidence>
<feature type="region of interest" description="Disordered" evidence="6">
    <location>
        <begin position="559"/>
        <end position="591"/>
    </location>
</feature>
<sequence>MSNANNGPLGDRGNAGPQPSAGQPYHRQPAYGSPQPSRGGRFFAWIRSSQVKRGHDRWIGGVCDGIARRLGWNTTLVRALMVVATLFFGAGAAFYGLAWFVLPDERDNQILAEDLINGKWDWNCIGALLCCLVAICLPGAGWFAFALSALVLWLLLNRQIYAPNVRPNQCQQPPYGQPPYGQPPYGQAPYGQPQYGQPQYGSPSYGQPVPPASPSPAQSNPYTQPMQASGAYNGVANTASSPESQSPQPQRPQPQQPQYHAYQQQANGPAAFATANVPPTFTAPVAPVAQTPTQPRRGRRKPAGPLLVLMMFGLTMIACALCVWCIMTYGVQGGQRGTEYTLQACAAFVGGICLVTGIVIVALGFAGRRTGGLHPLTWISVFMSLVMVMALAGYSLFSYRIDTSIPSSYKRVNVSGMTTMGSTASEMSKYEQGIVAQGNDYATDVLHIDLSDYAKNNGPHKVDLQDGTQGTTSCPTGTLNVVASSAQVVVTLPNGCWWAFGSNGNFYNITDFVGSSDGLTLDSGNIYVSLMGNDSTKSVVKKRALGTYDTYDRSCGSYGDESGIEDFDDETDTEDGMDTGADSTRTDSPFKDGNVDKAYREIYDNHQYWPCFTGDGKAPVMPAGLRINTMATIGGSVAVQYASDNTLGKAGKE</sequence>
<feature type="transmembrane region" description="Helical" evidence="7">
    <location>
        <begin position="378"/>
        <end position="397"/>
    </location>
</feature>
<dbReference type="EMBL" id="CABHOD010000007">
    <property type="protein sequence ID" value="VUX64464.1"/>
    <property type="molecule type" value="Genomic_DNA"/>
</dbReference>
<accession>A0AAX3IXK4</accession>